<keyword evidence="2" id="KW-1185">Reference proteome</keyword>
<dbReference type="EMBL" id="SOGQ01000088">
    <property type="protein sequence ID" value="TFC94043.1"/>
    <property type="molecule type" value="Genomic_DNA"/>
</dbReference>
<gene>
    <name evidence="1" type="ORF">E3T28_15925</name>
</gene>
<organism evidence="1 2">
    <name type="scientific">Cryobacterium sinapicolor</name>
    <dbReference type="NCBI Taxonomy" id="1259236"/>
    <lineage>
        <taxon>Bacteria</taxon>
        <taxon>Bacillati</taxon>
        <taxon>Actinomycetota</taxon>
        <taxon>Actinomycetes</taxon>
        <taxon>Micrococcales</taxon>
        <taxon>Microbacteriaceae</taxon>
        <taxon>Cryobacterium</taxon>
    </lineage>
</organism>
<sequence length="114" mass="13646">MQATRSSWPARDDTTEWAALANLALQLESQQLDLDESRRWVDTVRQLVARRLPYPEYTEQRMAALHDRLRQRKLDQTNLRYKYGFKPRSERLVRKDIMIQLRYQQPRTVPANCG</sequence>
<evidence type="ECO:0000313" key="2">
    <source>
        <dbReference type="Proteomes" id="UP000297853"/>
    </source>
</evidence>
<protein>
    <recommendedName>
        <fullName evidence="3">Transposase</fullName>
    </recommendedName>
</protein>
<dbReference type="Proteomes" id="UP000297853">
    <property type="component" value="Unassembled WGS sequence"/>
</dbReference>
<comment type="caution">
    <text evidence="1">The sequence shown here is derived from an EMBL/GenBank/DDBJ whole genome shotgun (WGS) entry which is preliminary data.</text>
</comment>
<proteinExistence type="predicted"/>
<evidence type="ECO:0000313" key="1">
    <source>
        <dbReference type="EMBL" id="TFC94043.1"/>
    </source>
</evidence>
<accession>A0ABY2IW30</accession>
<evidence type="ECO:0008006" key="3">
    <source>
        <dbReference type="Google" id="ProtNLM"/>
    </source>
</evidence>
<reference evidence="1 2" key="1">
    <citation type="submission" date="2019-03" db="EMBL/GenBank/DDBJ databases">
        <title>Genomics of glacier-inhabiting Cryobacterium strains.</title>
        <authorList>
            <person name="Liu Q."/>
            <person name="Xin Y.-H."/>
        </authorList>
    </citation>
    <scope>NUCLEOTIDE SEQUENCE [LARGE SCALE GENOMIC DNA]</scope>
    <source>
        <strain evidence="1 2">TMT1-23-1</strain>
    </source>
</reference>
<dbReference type="RefSeq" id="WP_166787068.1">
    <property type="nucleotide sequence ID" value="NZ_SOGQ01000088.1"/>
</dbReference>
<name>A0ABY2IW30_9MICO</name>